<dbReference type="InterPro" id="IPR022409">
    <property type="entry name" value="PKD/Chitinase_dom"/>
</dbReference>
<comment type="caution">
    <text evidence="5">The sequence shown here is derived from an EMBL/GenBank/DDBJ whole genome shotgun (WGS) entry which is preliminary data.</text>
</comment>
<dbReference type="InterPro" id="IPR001322">
    <property type="entry name" value="Lamin_tail_dom"/>
</dbReference>
<feature type="domain" description="LTD" evidence="4">
    <location>
        <begin position="262"/>
        <end position="431"/>
    </location>
</feature>
<proteinExistence type="predicted"/>
<dbReference type="PROSITE" id="PS51841">
    <property type="entry name" value="LTD"/>
    <property type="match status" value="2"/>
</dbReference>
<dbReference type="Pfam" id="PF18911">
    <property type="entry name" value="PKD_4"/>
    <property type="match status" value="1"/>
</dbReference>
<evidence type="ECO:0008006" key="7">
    <source>
        <dbReference type="Google" id="ProtNLM"/>
    </source>
</evidence>
<sequence>MKNIFFITTFLVVFIFVPRTAFGAVAINEVAWMGTNISANDEWIELYNNGAEAVNLTGWLLEATDDTPTINLTGIISANGYFLLERTDDSTIPDITADQIYTGALGNTGEYLKLKDNTNNVVDDLDFTDGWPAGDNSTKQTMEKTISGWQTSLNSGGTPKAQNSNGTTEELETTEKPKTPTVSTSTNPPIAEAGDNIIAFINQEIKFDGTKSTDPDGDELSYSWNMGDGKLIEKPSFTYKYNYPGTYLVTLMVYDGRYYVSDTITVKIQSGQITINEFLPNPSGKDEEEEWIEIYNDSDSIVDISNWRLDDEASGSEPFIFPKNTLIAPKSYIVFTRQITEIALNNDKDSVRLLLPEGAVFQEINYEKPPQGESSAKTGEGFVWNIPTPGTTNIAGMVINESKNINYQVSIKPEIVKESSQDYAWLYQNTDKKQIEGGYTTIEPVSNATNIESPTSNLAAIKEMTNSKQSTNLVLIIGLVVLFGFIIGLILVKFRKKYQQPNVFR</sequence>
<reference evidence="5 6" key="1">
    <citation type="journal article" date="2016" name="Nat. Commun.">
        <title>Thousands of microbial genomes shed light on interconnected biogeochemical processes in an aquifer system.</title>
        <authorList>
            <person name="Anantharaman K."/>
            <person name="Brown C.T."/>
            <person name="Hug L.A."/>
            <person name="Sharon I."/>
            <person name="Castelle C.J."/>
            <person name="Probst A.J."/>
            <person name="Thomas B.C."/>
            <person name="Singh A."/>
            <person name="Wilkins M.J."/>
            <person name="Karaoz U."/>
            <person name="Brodie E.L."/>
            <person name="Williams K.H."/>
            <person name="Hubbard S.S."/>
            <person name="Banfield J.F."/>
        </authorList>
    </citation>
    <scope>NUCLEOTIDE SEQUENCE [LARGE SCALE GENOMIC DNA]</scope>
</reference>
<name>A0A1G2F3C5_9BACT</name>
<dbReference type="SMART" id="SM00089">
    <property type="entry name" value="PKD"/>
    <property type="match status" value="1"/>
</dbReference>
<evidence type="ECO:0000259" key="3">
    <source>
        <dbReference type="PROSITE" id="PS50093"/>
    </source>
</evidence>
<dbReference type="STRING" id="1801990.A2V69_01315"/>
<dbReference type="InterPro" id="IPR036415">
    <property type="entry name" value="Lamin_tail_dom_sf"/>
</dbReference>
<organism evidence="5 6">
    <name type="scientific">Candidatus Portnoybacteria bacterium RBG_13_40_8</name>
    <dbReference type="NCBI Taxonomy" id="1801990"/>
    <lineage>
        <taxon>Bacteria</taxon>
        <taxon>Candidatus Portnoyibacteriota</taxon>
    </lineage>
</organism>
<keyword evidence="2" id="KW-0472">Membrane</keyword>
<feature type="transmembrane region" description="Helical" evidence="2">
    <location>
        <begin position="473"/>
        <end position="492"/>
    </location>
</feature>
<keyword evidence="2" id="KW-0812">Transmembrane</keyword>
<dbReference type="InterPro" id="IPR035986">
    <property type="entry name" value="PKD_dom_sf"/>
</dbReference>
<feature type="compositionally biased region" description="Polar residues" evidence="1">
    <location>
        <begin position="150"/>
        <end position="166"/>
    </location>
</feature>
<dbReference type="SUPFAM" id="SSF74853">
    <property type="entry name" value="Lamin A/C globular tail domain"/>
    <property type="match status" value="2"/>
</dbReference>
<dbReference type="Pfam" id="PF00932">
    <property type="entry name" value="LTD"/>
    <property type="match status" value="2"/>
</dbReference>
<protein>
    <recommendedName>
        <fullName evidence="7">PKD domain-containing protein</fullName>
    </recommendedName>
</protein>
<feature type="domain" description="LTD" evidence="4">
    <location>
        <begin position="18"/>
        <end position="179"/>
    </location>
</feature>
<dbReference type="Gene3D" id="2.60.40.1260">
    <property type="entry name" value="Lamin Tail domain"/>
    <property type="match status" value="2"/>
</dbReference>
<feature type="compositionally biased region" description="Low complexity" evidence="1">
    <location>
        <begin position="179"/>
        <end position="189"/>
    </location>
</feature>
<dbReference type="SUPFAM" id="SSF49299">
    <property type="entry name" value="PKD domain"/>
    <property type="match status" value="1"/>
</dbReference>
<dbReference type="Gene3D" id="2.60.40.10">
    <property type="entry name" value="Immunoglobulins"/>
    <property type="match status" value="1"/>
</dbReference>
<evidence type="ECO:0000313" key="5">
    <source>
        <dbReference type="EMBL" id="OGZ32088.1"/>
    </source>
</evidence>
<keyword evidence="2" id="KW-1133">Transmembrane helix</keyword>
<dbReference type="InterPro" id="IPR000601">
    <property type="entry name" value="PKD_dom"/>
</dbReference>
<evidence type="ECO:0000313" key="6">
    <source>
        <dbReference type="Proteomes" id="UP000177810"/>
    </source>
</evidence>
<dbReference type="AlphaFoldDB" id="A0A1G2F3C5"/>
<evidence type="ECO:0000256" key="2">
    <source>
        <dbReference type="SAM" id="Phobius"/>
    </source>
</evidence>
<feature type="region of interest" description="Disordered" evidence="1">
    <location>
        <begin position="150"/>
        <end position="190"/>
    </location>
</feature>
<dbReference type="InterPro" id="IPR013783">
    <property type="entry name" value="Ig-like_fold"/>
</dbReference>
<accession>A0A1G2F3C5</accession>
<evidence type="ECO:0000259" key="4">
    <source>
        <dbReference type="PROSITE" id="PS51841"/>
    </source>
</evidence>
<evidence type="ECO:0000256" key="1">
    <source>
        <dbReference type="SAM" id="MobiDB-lite"/>
    </source>
</evidence>
<dbReference type="PROSITE" id="PS50093">
    <property type="entry name" value="PKD"/>
    <property type="match status" value="1"/>
</dbReference>
<feature type="domain" description="PKD" evidence="3">
    <location>
        <begin position="188"/>
        <end position="269"/>
    </location>
</feature>
<dbReference type="Proteomes" id="UP000177810">
    <property type="component" value="Unassembled WGS sequence"/>
</dbReference>
<dbReference type="EMBL" id="MHMT01000026">
    <property type="protein sequence ID" value="OGZ32088.1"/>
    <property type="molecule type" value="Genomic_DNA"/>
</dbReference>
<gene>
    <name evidence="5" type="ORF">A2V69_01315</name>
</gene>
<dbReference type="CDD" id="cd00146">
    <property type="entry name" value="PKD"/>
    <property type="match status" value="1"/>
</dbReference>